<name>A0ABY3WBA0_9MICC</name>
<feature type="signal peptide" evidence="1">
    <location>
        <begin position="1"/>
        <end position="25"/>
    </location>
</feature>
<proteinExistence type="predicted"/>
<accession>A0ABY3WBA0</accession>
<dbReference type="PROSITE" id="PS51257">
    <property type="entry name" value="PROKAR_LIPOPROTEIN"/>
    <property type="match status" value="1"/>
</dbReference>
<gene>
    <name evidence="2" type="ORF">MNQ99_00090</name>
</gene>
<keyword evidence="3" id="KW-1185">Reference proteome</keyword>
<dbReference type="RefSeq" id="WP_241913998.1">
    <property type="nucleotide sequence ID" value="NZ_CP093326.1"/>
</dbReference>
<dbReference type="EMBL" id="CP093326">
    <property type="protein sequence ID" value="UNK45833.1"/>
    <property type="molecule type" value="Genomic_DNA"/>
</dbReference>
<keyword evidence="1" id="KW-0732">Signal</keyword>
<organism evidence="2 3">
    <name type="scientific">Arthrobacter sulfonylureivorans</name>
    <dbReference type="NCBI Taxonomy" id="2486855"/>
    <lineage>
        <taxon>Bacteria</taxon>
        <taxon>Bacillati</taxon>
        <taxon>Actinomycetota</taxon>
        <taxon>Actinomycetes</taxon>
        <taxon>Micrococcales</taxon>
        <taxon>Micrococcaceae</taxon>
        <taxon>Arthrobacter</taxon>
    </lineage>
</organism>
<evidence type="ECO:0008006" key="4">
    <source>
        <dbReference type="Google" id="ProtNLM"/>
    </source>
</evidence>
<sequence length="148" mass="15377">MRTLVKVAAGAVVVLALAGCGGPKAGVSALAETSTAGDELPVQVDLPPEADPDSARLLVERDDFAFYVTRATPNGFCVAIVNRQINSEWVAGCSTEVPRQFMPGDLGQIEVSGAGGVSARLAVDGYDASKDLADGWEQLHPNLLVRGL</sequence>
<reference evidence="2 3" key="1">
    <citation type="submission" date="2022-03" db="EMBL/GenBank/DDBJ databases">
        <title>Isotopic signatures of nitrous oxide derived from detoxification processes.</title>
        <authorList>
            <person name="Behrendt U."/>
            <person name="Buchen C."/>
            <person name="Well R."/>
            <person name="Ulrich A."/>
            <person name="Rohe L."/>
            <person name="Kolb S."/>
            <person name="Schloter M."/>
            <person name="Horn M.A."/>
            <person name="Augustin J."/>
        </authorList>
    </citation>
    <scope>NUCLEOTIDE SEQUENCE [LARGE SCALE GENOMIC DNA]</scope>
    <source>
        <strain evidence="2 3">S4-C24</strain>
    </source>
</reference>
<evidence type="ECO:0000313" key="2">
    <source>
        <dbReference type="EMBL" id="UNK45833.1"/>
    </source>
</evidence>
<feature type="chain" id="PRO_5047311594" description="Lipoprotein" evidence="1">
    <location>
        <begin position="26"/>
        <end position="148"/>
    </location>
</feature>
<evidence type="ECO:0000256" key="1">
    <source>
        <dbReference type="SAM" id="SignalP"/>
    </source>
</evidence>
<dbReference type="Proteomes" id="UP000829069">
    <property type="component" value="Chromosome"/>
</dbReference>
<protein>
    <recommendedName>
        <fullName evidence="4">Lipoprotein</fullName>
    </recommendedName>
</protein>
<evidence type="ECO:0000313" key="3">
    <source>
        <dbReference type="Proteomes" id="UP000829069"/>
    </source>
</evidence>